<proteinExistence type="predicted"/>
<accession>A0A0E9QYS5</accession>
<organism evidence="1">
    <name type="scientific">Anguilla anguilla</name>
    <name type="common">European freshwater eel</name>
    <name type="synonym">Muraena anguilla</name>
    <dbReference type="NCBI Taxonomy" id="7936"/>
    <lineage>
        <taxon>Eukaryota</taxon>
        <taxon>Metazoa</taxon>
        <taxon>Chordata</taxon>
        <taxon>Craniata</taxon>
        <taxon>Vertebrata</taxon>
        <taxon>Euteleostomi</taxon>
        <taxon>Actinopterygii</taxon>
        <taxon>Neopterygii</taxon>
        <taxon>Teleostei</taxon>
        <taxon>Anguilliformes</taxon>
        <taxon>Anguillidae</taxon>
        <taxon>Anguilla</taxon>
    </lineage>
</organism>
<reference evidence="1" key="1">
    <citation type="submission" date="2014-11" db="EMBL/GenBank/DDBJ databases">
        <authorList>
            <person name="Amaro Gonzalez C."/>
        </authorList>
    </citation>
    <scope>NUCLEOTIDE SEQUENCE</scope>
</reference>
<dbReference type="AlphaFoldDB" id="A0A0E9QYS5"/>
<evidence type="ECO:0000313" key="1">
    <source>
        <dbReference type="EMBL" id="JAH21637.1"/>
    </source>
</evidence>
<sequence>MRLTARPAGSALLICVIVRHANASIFF</sequence>
<protein>
    <submittedName>
        <fullName evidence="1">Uncharacterized protein</fullName>
    </submittedName>
</protein>
<reference evidence="1" key="2">
    <citation type="journal article" date="2015" name="Fish Shellfish Immunol.">
        <title>Early steps in the European eel (Anguilla anguilla)-Vibrio vulnificus interaction in the gills: Role of the RtxA13 toxin.</title>
        <authorList>
            <person name="Callol A."/>
            <person name="Pajuelo D."/>
            <person name="Ebbesson L."/>
            <person name="Teles M."/>
            <person name="MacKenzie S."/>
            <person name="Amaro C."/>
        </authorList>
    </citation>
    <scope>NUCLEOTIDE SEQUENCE</scope>
</reference>
<dbReference type="EMBL" id="GBXM01086940">
    <property type="protein sequence ID" value="JAH21637.1"/>
    <property type="molecule type" value="Transcribed_RNA"/>
</dbReference>
<name>A0A0E9QYS5_ANGAN</name>